<name>A0A1F5E7W8_9BACT</name>
<reference evidence="10 11" key="1">
    <citation type="journal article" date="2016" name="Nat. Commun.">
        <title>Thousands of microbial genomes shed light on interconnected biogeochemical processes in an aquifer system.</title>
        <authorList>
            <person name="Anantharaman K."/>
            <person name="Brown C.T."/>
            <person name="Hug L.A."/>
            <person name="Sharon I."/>
            <person name="Castelle C.J."/>
            <person name="Probst A.J."/>
            <person name="Thomas B.C."/>
            <person name="Singh A."/>
            <person name="Wilkins M.J."/>
            <person name="Karaoz U."/>
            <person name="Brodie E.L."/>
            <person name="Williams K.H."/>
            <person name="Hubbard S.S."/>
            <person name="Banfield J.F."/>
        </authorList>
    </citation>
    <scope>NUCLEOTIDE SEQUENCE [LARGE SCALE GENOMIC DNA]</scope>
</reference>
<dbReference type="EMBL" id="MEZK01000010">
    <property type="protein sequence ID" value="OGD63344.1"/>
    <property type="molecule type" value="Genomic_DNA"/>
</dbReference>
<keyword evidence="6 8" id="KW-0443">Lipid metabolism</keyword>
<dbReference type="GO" id="GO:0006633">
    <property type="term" value="P:fatty acid biosynthetic process"/>
    <property type="evidence" value="ECO:0007669"/>
    <property type="project" value="UniProtKB-UniRule"/>
</dbReference>
<keyword evidence="5 8" id="KW-0460">Magnesium</keyword>
<proteinExistence type="inferred from homology"/>
<evidence type="ECO:0000256" key="4">
    <source>
        <dbReference type="ARBA" id="ARBA00022832"/>
    </source>
</evidence>
<dbReference type="EC" id="2.7.8.7" evidence="8"/>
<evidence type="ECO:0000313" key="10">
    <source>
        <dbReference type="EMBL" id="OGD63344.1"/>
    </source>
</evidence>
<dbReference type="GO" id="GO:0000287">
    <property type="term" value="F:magnesium ion binding"/>
    <property type="evidence" value="ECO:0007669"/>
    <property type="project" value="UniProtKB-UniRule"/>
</dbReference>
<dbReference type="STRING" id="1797457.A2160_02565"/>
<dbReference type="InterPro" id="IPR004568">
    <property type="entry name" value="Ppantetheine-prot_Trfase_dom"/>
</dbReference>
<sequence>MNQKKLFKTIKEKNCLCLDIGIGVDIENIERFKKIDRSKDRLFLKKIFTKIELEYCYSKKNSAPYLAARFAAKEAVVKSLTSLNQQSMPYNQIEVYNNEKGLPFVRLLNKKLSRLKIKISLSHCKDKALAFAIII</sequence>
<accession>A0A1F5E7W8</accession>
<evidence type="ECO:0000256" key="2">
    <source>
        <dbReference type="ARBA" id="ARBA00022679"/>
    </source>
</evidence>
<dbReference type="InterPro" id="IPR008278">
    <property type="entry name" value="4-PPantetheinyl_Trfase_dom"/>
</dbReference>
<gene>
    <name evidence="8" type="primary">acpS</name>
    <name evidence="10" type="ORF">A2160_02565</name>
</gene>
<keyword evidence="3 8" id="KW-0479">Metal-binding</keyword>
<protein>
    <recommendedName>
        <fullName evidence="8">Holo-[acyl-carrier-protein] synthase</fullName>
        <shortName evidence="8">Holo-ACP synthase</shortName>
        <ecNumber evidence="8">2.7.8.7</ecNumber>
    </recommendedName>
    <alternativeName>
        <fullName evidence="8">4'-phosphopantetheinyl transferase AcpS</fullName>
    </alternativeName>
</protein>
<comment type="cofactor">
    <cofactor evidence="8">
        <name>Mg(2+)</name>
        <dbReference type="ChEBI" id="CHEBI:18420"/>
    </cofactor>
</comment>
<evidence type="ECO:0000259" key="9">
    <source>
        <dbReference type="Pfam" id="PF01648"/>
    </source>
</evidence>
<dbReference type="SUPFAM" id="SSF56214">
    <property type="entry name" value="4'-phosphopantetheinyl transferase"/>
    <property type="match status" value="1"/>
</dbReference>
<dbReference type="NCBIfam" id="TIGR00556">
    <property type="entry name" value="pantethn_trn"/>
    <property type="match status" value="1"/>
</dbReference>
<evidence type="ECO:0000256" key="6">
    <source>
        <dbReference type="ARBA" id="ARBA00023098"/>
    </source>
</evidence>
<evidence type="ECO:0000256" key="1">
    <source>
        <dbReference type="ARBA" id="ARBA00022516"/>
    </source>
</evidence>
<dbReference type="InterPro" id="IPR037143">
    <property type="entry name" value="4-PPantetheinyl_Trfase_dom_sf"/>
</dbReference>
<comment type="similarity">
    <text evidence="8">Belongs to the P-Pant transferase superfamily. AcpS family.</text>
</comment>
<evidence type="ECO:0000256" key="3">
    <source>
        <dbReference type="ARBA" id="ARBA00022723"/>
    </source>
</evidence>
<feature type="binding site" evidence="8">
    <location>
        <position position="25"/>
    </location>
    <ligand>
        <name>Mg(2+)</name>
        <dbReference type="ChEBI" id="CHEBI:18420"/>
    </ligand>
</feature>
<dbReference type="GO" id="GO:0008897">
    <property type="term" value="F:holo-[acyl-carrier-protein] synthase activity"/>
    <property type="evidence" value="ECO:0007669"/>
    <property type="project" value="UniProtKB-UniRule"/>
</dbReference>
<dbReference type="Proteomes" id="UP000177006">
    <property type="component" value="Unassembled WGS sequence"/>
</dbReference>
<feature type="domain" description="4'-phosphopantetheinyl transferase" evidence="9">
    <location>
        <begin position="21"/>
        <end position="130"/>
    </location>
</feature>
<keyword evidence="4 8" id="KW-0276">Fatty acid metabolism</keyword>
<dbReference type="InterPro" id="IPR002582">
    <property type="entry name" value="ACPS"/>
</dbReference>
<dbReference type="Gene3D" id="3.90.470.20">
    <property type="entry name" value="4'-phosphopantetheinyl transferase domain"/>
    <property type="match status" value="1"/>
</dbReference>
<evidence type="ECO:0000256" key="8">
    <source>
        <dbReference type="HAMAP-Rule" id="MF_00101"/>
    </source>
</evidence>
<evidence type="ECO:0000256" key="7">
    <source>
        <dbReference type="ARBA" id="ARBA00023160"/>
    </source>
</evidence>
<keyword evidence="1 8" id="KW-0444">Lipid biosynthesis</keyword>
<comment type="function">
    <text evidence="8">Transfers the 4'-phosphopantetheine moiety from coenzyme A to a Ser of acyl-carrier-protein.</text>
</comment>
<keyword evidence="7 8" id="KW-0275">Fatty acid biosynthesis</keyword>
<keyword evidence="8" id="KW-0963">Cytoplasm</keyword>
<keyword evidence="2 8" id="KW-0808">Transferase</keyword>
<comment type="catalytic activity">
    <reaction evidence="8">
        <text>apo-[ACP] + CoA = holo-[ACP] + adenosine 3',5'-bisphosphate + H(+)</text>
        <dbReference type="Rhea" id="RHEA:12068"/>
        <dbReference type="Rhea" id="RHEA-COMP:9685"/>
        <dbReference type="Rhea" id="RHEA-COMP:9690"/>
        <dbReference type="ChEBI" id="CHEBI:15378"/>
        <dbReference type="ChEBI" id="CHEBI:29999"/>
        <dbReference type="ChEBI" id="CHEBI:57287"/>
        <dbReference type="ChEBI" id="CHEBI:58343"/>
        <dbReference type="ChEBI" id="CHEBI:64479"/>
        <dbReference type="EC" id="2.7.8.7"/>
    </reaction>
</comment>
<evidence type="ECO:0000256" key="5">
    <source>
        <dbReference type="ARBA" id="ARBA00022842"/>
    </source>
</evidence>
<comment type="subcellular location">
    <subcellularLocation>
        <location evidence="8">Cytoplasm</location>
    </subcellularLocation>
</comment>
<dbReference type="Pfam" id="PF01648">
    <property type="entry name" value="ACPS"/>
    <property type="match status" value="1"/>
</dbReference>
<dbReference type="GO" id="GO:0005737">
    <property type="term" value="C:cytoplasm"/>
    <property type="evidence" value="ECO:0007669"/>
    <property type="project" value="UniProtKB-SubCell"/>
</dbReference>
<organism evidence="10 11">
    <name type="scientific">Candidatus Beckwithbacteria bacterium RBG_13_42_9</name>
    <dbReference type="NCBI Taxonomy" id="1797457"/>
    <lineage>
        <taxon>Bacteria</taxon>
        <taxon>Candidatus Beckwithiibacteriota</taxon>
    </lineage>
</organism>
<dbReference type="AlphaFoldDB" id="A0A1F5E7W8"/>
<dbReference type="HAMAP" id="MF_00101">
    <property type="entry name" value="AcpS"/>
    <property type="match status" value="1"/>
</dbReference>
<feature type="binding site" evidence="8">
    <location>
        <position position="74"/>
    </location>
    <ligand>
        <name>Mg(2+)</name>
        <dbReference type="ChEBI" id="CHEBI:18420"/>
    </ligand>
</feature>
<comment type="caution">
    <text evidence="10">The sequence shown here is derived from an EMBL/GenBank/DDBJ whole genome shotgun (WGS) entry which is preliminary data.</text>
</comment>
<dbReference type="NCBIfam" id="TIGR00516">
    <property type="entry name" value="acpS"/>
    <property type="match status" value="1"/>
</dbReference>
<evidence type="ECO:0000313" key="11">
    <source>
        <dbReference type="Proteomes" id="UP000177006"/>
    </source>
</evidence>